<organism evidence="3 4">
    <name type="scientific">Stenotrophobium rhamnosiphilum</name>
    <dbReference type="NCBI Taxonomy" id="2029166"/>
    <lineage>
        <taxon>Bacteria</taxon>
        <taxon>Pseudomonadati</taxon>
        <taxon>Pseudomonadota</taxon>
        <taxon>Gammaproteobacteria</taxon>
        <taxon>Nevskiales</taxon>
        <taxon>Nevskiaceae</taxon>
        <taxon>Stenotrophobium</taxon>
    </lineage>
</organism>
<dbReference type="PANTHER" id="PTHR33219">
    <property type="entry name" value="YLMG HOMOLOG PROTEIN 2, CHLOROPLASTIC"/>
    <property type="match status" value="1"/>
</dbReference>
<keyword evidence="2" id="KW-0472">Membrane</keyword>
<dbReference type="PANTHER" id="PTHR33219:SF14">
    <property type="entry name" value="PROTEIN COFACTOR ASSEMBLY OF COMPLEX C SUBUNIT B CCB3, CHLOROPLASTIC-RELATED"/>
    <property type="match status" value="1"/>
</dbReference>
<proteinExistence type="inferred from homology"/>
<dbReference type="InterPro" id="IPR003425">
    <property type="entry name" value="CCB3/YggT"/>
</dbReference>
<evidence type="ECO:0000256" key="2">
    <source>
        <dbReference type="SAM" id="Phobius"/>
    </source>
</evidence>
<keyword evidence="2" id="KW-0812">Transmembrane</keyword>
<dbReference type="Pfam" id="PF02325">
    <property type="entry name" value="CCB3_YggT"/>
    <property type="match status" value="2"/>
</dbReference>
<evidence type="ECO:0000313" key="3">
    <source>
        <dbReference type="EMBL" id="PTU32321.1"/>
    </source>
</evidence>
<protein>
    <submittedName>
        <fullName evidence="3">YggT family protein</fullName>
    </submittedName>
</protein>
<comment type="similarity">
    <text evidence="1">Belongs to the YggT family.</text>
</comment>
<feature type="transmembrane region" description="Helical" evidence="2">
    <location>
        <begin position="106"/>
        <end position="127"/>
    </location>
</feature>
<feature type="transmembrane region" description="Helical" evidence="2">
    <location>
        <begin position="162"/>
        <end position="184"/>
    </location>
</feature>
<gene>
    <name evidence="3" type="ORF">CJD38_06635</name>
</gene>
<name>A0A2T5MIB5_9GAMM</name>
<feature type="transmembrane region" description="Helical" evidence="2">
    <location>
        <begin position="7"/>
        <end position="30"/>
    </location>
</feature>
<dbReference type="OrthoDB" id="9806665at2"/>
<sequence>MGANADNAIFFLVTTIFDLAMWLLLLRILLQWVRADFYNPMSQLVWQTTRYPTDFLRKFIPRWRNLDTAAVVTLLALAMLFIYSIGALLDVVIGIASIFGFATLKILVLTVNLYTFTLFVQAILSWLGPGVNNPASNVLWSLNEPLLRPVRRIIPPLSGLDLAPLVLMLLLQVVSRLIPLPGLFR</sequence>
<feature type="transmembrane region" description="Helical" evidence="2">
    <location>
        <begin position="69"/>
        <end position="99"/>
    </location>
</feature>
<evidence type="ECO:0000313" key="4">
    <source>
        <dbReference type="Proteomes" id="UP000244248"/>
    </source>
</evidence>
<reference evidence="3 4" key="1">
    <citation type="submission" date="2018-04" db="EMBL/GenBank/DDBJ databases">
        <title>Novel species isolated from glacier.</title>
        <authorList>
            <person name="Liu Q."/>
            <person name="Xin Y.-H."/>
        </authorList>
    </citation>
    <scope>NUCLEOTIDE SEQUENCE [LARGE SCALE GENOMIC DNA]</scope>
    <source>
        <strain evidence="3 4">GT1R17</strain>
    </source>
</reference>
<dbReference type="Proteomes" id="UP000244248">
    <property type="component" value="Unassembled WGS sequence"/>
</dbReference>
<comment type="caution">
    <text evidence="3">The sequence shown here is derived from an EMBL/GenBank/DDBJ whole genome shotgun (WGS) entry which is preliminary data.</text>
</comment>
<dbReference type="EMBL" id="QANS01000002">
    <property type="protein sequence ID" value="PTU32321.1"/>
    <property type="molecule type" value="Genomic_DNA"/>
</dbReference>
<evidence type="ECO:0000256" key="1">
    <source>
        <dbReference type="ARBA" id="ARBA00010894"/>
    </source>
</evidence>
<dbReference type="RefSeq" id="WP_107939515.1">
    <property type="nucleotide sequence ID" value="NZ_QANS01000002.1"/>
</dbReference>
<keyword evidence="4" id="KW-1185">Reference proteome</keyword>
<keyword evidence="2" id="KW-1133">Transmembrane helix</keyword>
<dbReference type="AlphaFoldDB" id="A0A2T5MIB5"/>
<dbReference type="GO" id="GO:0016020">
    <property type="term" value="C:membrane"/>
    <property type="evidence" value="ECO:0007669"/>
    <property type="project" value="InterPro"/>
</dbReference>
<accession>A0A2T5MIB5</accession>